<evidence type="ECO:0000259" key="6">
    <source>
        <dbReference type="Pfam" id="PF02837"/>
    </source>
</evidence>
<keyword evidence="3" id="KW-0326">Glycosidase</keyword>
<dbReference type="InterPro" id="IPR006101">
    <property type="entry name" value="Glyco_hydro_2"/>
</dbReference>
<evidence type="ECO:0000256" key="3">
    <source>
        <dbReference type="ARBA" id="ARBA00023295"/>
    </source>
</evidence>
<dbReference type="Pfam" id="PF02837">
    <property type="entry name" value="Glyco_hydro_2_N"/>
    <property type="match status" value="1"/>
</dbReference>
<dbReference type="GO" id="GO:0004553">
    <property type="term" value="F:hydrolase activity, hydrolyzing O-glycosyl compounds"/>
    <property type="evidence" value="ECO:0007669"/>
    <property type="project" value="InterPro"/>
</dbReference>
<dbReference type="Gene3D" id="2.60.40.10">
    <property type="entry name" value="Immunoglobulins"/>
    <property type="match status" value="3"/>
</dbReference>
<dbReference type="InterPro" id="IPR049487">
    <property type="entry name" value="BgaA-like_CBM"/>
</dbReference>
<dbReference type="Pfam" id="PF21606">
    <property type="entry name" value="BgaA-like_CBM"/>
    <property type="match status" value="1"/>
</dbReference>
<evidence type="ECO:0000259" key="4">
    <source>
        <dbReference type="Pfam" id="PF00703"/>
    </source>
</evidence>
<dbReference type="Gene3D" id="3.20.20.80">
    <property type="entry name" value="Glycosidases"/>
    <property type="match status" value="1"/>
</dbReference>
<dbReference type="Gene3D" id="2.60.120.260">
    <property type="entry name" value="Galactose-binding domain-like"/>
    <property type="match status" value="2"/>
</dbReference>
<organism evidence="10 11">
    <name type="scientific">Helcococcus ovis</name>
    <dbReference type="NCBI Taxonomy" id="72026"/>
    <lineage>
        <taxon>Bacteria</taxon>
        <taxon>Bacillati</taxon>
        <taxon>Bacillota</taxon>
        <taxon>Tissierellia</taxon>
        <taxon>Tissierellales</taxon>
        <taxon>Peptoniphilaceae</taxon>
        <taxon>Helcococcus</taxon>
    </lineage>
</organism>
<dbReference type="PANTHER" id="PTHR42732:SF1">
    <property type="entry name" value="BETA-MANNOSIDASE"/>
    <property type="match status" value="1"/>
</dbReference>
<dbReference type="InterPro" id="IPR006102">
    <property type="entry name" value="Ig-like_GH2"/>
</dbReference>
<dbReference type="PANTHER" id="PTHR42732">
    <property type="entry name" value="BETA-GALACTOSIDASE"/>
    <property type="match status" value="1"/>
</dbReference>
<dbReference type="Proteomes" id="UP000297454">
    <property type="component" value="Unassembled WGS sequence"/>
</dbReference>
<evidence type="ECO:0000313" key="11">
    <source>
        <dbReference type="Proteomes" id="UP000297454"/>
    </source>
</evidence>
<evidence type="ECO:0000259" key="5">
    <source>
        <dbReference type="Pfam" id="PF02836"/>
    </source>
</evidence>
<dbReference type="InterPro" id="IPR006103">
    <property type="entry name" value="Glyco_hydro_2_cat"/>
</dbReference>
<gene>
    <name evidence="10" type="ORF">EQF91_07035</name>
</gene>
<dbReference type="Pfam" id="PF16355">
    <property type="entry name" value="DUF4982"/>
    <property type="match status" value="1"/>
</dbReference>
<dbReference type="SUPFAM" id="SSF51445">
    <property type="entry name" value="(Trans)glycosidases"/>
    <property type="match status" value="1"/>
</dbReference>
<dbReference type="SUPFAM" id="SSF49303">
    <property type="entry name" value="beta-Galactosidase/glucuronidase domain"/>
    <property type="match status" value="1"/>
</dbReference>
<feature type="domain" description="Glycoside hydrolase family 2 catalytic" evidence="5">
    <location>
        <begin position="280"/>
        <end position="455"/>
    </location>
</feature>
<dbReference type="InterPro" id="IPR032311">
    <property type="entry name" value="DUF4982"/>
</dbReference>
<dbReference type="EMBL" id="SCFR01000028">
    <property type="protein sequence ID" value="TFF64845.1"/>
    <property type="molecule type" value="Genomic_DNA"/>
</dbReference>
<keyword evidence="11" id="KW-1185">Reference proteome</keyword>
<dbReference type="InterPro" id="IPR036156">
    <property type="entry name" value="Beta-gal/glucu_dom_sf"/>
</dbReference>
<accession>A0A4R9C2A8</accession>
<protein>
    <submittedName>
        <fullName evidence="10">DUF4982 domain-containing protein</fullName>
    </submittedName>
</protein>
<evidence type="ECO:0000259" key="9">
    <source>
        <dbReference type="Pfam" id="PF21606"/>
    </source>
</evidence>
<evidence type="ECO:0000256" key="1">
    <source>
        <dbReference type="ARBA" id="ARBA00007401"/>
    </source>
</evidence>
<feature type="domain" description="Beta-galactosidase-like galactose-binding" evidence="9">
    <location>
        <begin position="1042"/>
        <end position="1198"/>
    </location>
</feature>
<dbReference type="Pfam" id="PF18565">
    <property type="entry name" value="Glyco_hydro2_C5"/>
    <property type="match status" value="1"/>
</dbReference>
<dbReference type="Pfam" id="PF02836">
    <property type="entry name" value="Glyco_hydro_2_C"/>
    <property type="match status" value="1"/>
</dbReference>
<dbReference type="Pfam" id="PF00703">
    <property type="entry name" value="Glyco_hydro_2"/>
    <property type="match status" value="1"/>
</dbReference>
<dbReference type="InterPro" id="IPR008979">
    <property type="entry name" value="Galactose-bd-like_sf"/>
</dbReference>
<dbReference type="InterPro" id="IPR051913">
    <property type="entry name" value="GH2_Domain-Containing"/>
</dbReference>
<evidence type="ECO:0000259" key="7">
    <source>
        <dbReference type="Pfam" id="PF16355"/>
    </source>
</evidence>
<dbReference type="GO" id="GO:0005975">
    <property type="term" value="P:carbohydrate metabolic process"/>
    <property type="evidence" value="ECO:0007669"/>
    <property type="project" value="InterPro"/>
</dbReference>
<dbReference type="InterPro" id="IPR013783">
    <property type="entry name" value="Ig-like_fold"/>
</dbReference>
<feature type="domain" description="DUF4982" evidence="7">
    <location>
        <begin position="644"/>
        <end position="716"/>
    </location>
</feature>
<name>A0A4R9C2A8_9FIRM</name>
<keyword evidence="2" id="KW-0378">Hydrolase</keyword>
<sequence>MLNKKYLNINRNWKFKESDILEIEDLTEKEISDFTEVDLPHDWSIYKDFNQKSLSRNEGGLLDGGTAWYVKKINIDESFANKNIFIKFGGVYMDSYIYVNGSLVGNYPFGYNTFTYDLTEYLYYGENTIAVKVTNMQPSSRWYSGSGIYRNVDLILREKIYIKNNGIVISTPNLKYNQENVETKIEVKLFNSSNYEENIKIKFNLFDANGKEVKNLEVSKKIGNKSVLMINETMVVEKPKLWDIDNPNLYYLKTQIYINEELIDEEFTRFGYRYYSWTREDGFSLNGKYLKFHGVCLHHDNGALGAELYEQADRRKLQIMKDMGVNAIRTSHNPQSEQFIKLCDEMGFLVQEEAFDTWFGNRKKEYDYNRFFNKLSTHPDANDGEIWAEFDIKNMVRRDINSPSIIMWSIGNEIFETEQPYGVSQARNLIKWIKEIDESRYVTIGENSLIWNRNEEAHHVKIAGMLDTVGLNYNEDGSDELFERYTDWILYGAETSSAVKSRGIYYNPQIRDSIATGNSNKPDRMYQMSDYGNDRVGWGKTAIDSWIHDRDRKYYAGQFIWTGFDYIGEPTPWHNEEDLGAPVKSSFFGIVDTAGLPKMDYYFYQSQWFSKNDKKVVKILPHWNFEDRKLLKQFGTDLKRDDDLIPVRVYSNIEKIELFLNGKSLGEKEFNKKTTDYGFEYLEGETKRDLYLQWLVPFEKGKLEAIAKDEYGNEIARDEVMTSEKPKKVKLSVDENLQKCDLVYVRFDIIDENENIVPYANNLVEFEVRGNAEILGVDNGAAASQERYKSQNDGRWIRKAFSGSGMVIIQMKSEGMAILKAKSENLESAEIELLLNPKNVTFIENEISQLGSKIFNIADGKVIETKDIVLSIQKGQELHLPEKVRVILENKFNCYENVEWNFDDLSSIKELGRYLVHGKTQSGENVIANINVNDFVSVENFSFAFRKGTKKPQLPKFATVYNTSGDMRKLPIIKWIDENTNEEVDFNSLENTDNLLLHGILENSDFISKLNIRFVENNDASVISSYNYARLWNGSEIPAGIASFTSDLDYTLSTTKALNNEIVSYDDTYIDRWTNISKEKRSEDWAGILFGLAGEFEQHQINKVEVFFFEDNEVSVPKEYKLEYYVPEKISFPKDYQNIQSLEHELADDNNWREISNYTETIGEREKFKIFEFEDVLTHAIRVKMIAKDDKAIGITEIKAYGKEVKELDDYELKILVDGKILQFEKEKIIYEISKDIKEIIVEATNNAAITKIPGITENDDITYIVKSENKLMENKYILRRKND</sequence>
<feature type="domain" description="Glycoside hydrolase family 2" evidence="8">
    <location>
        <begin position="739"/>
        <end position="832"/>
    </location>
</feature>
<comment type="caution">
    <text evidence="10">The sequence shown here is derived from an EMBL/GenBank/DDBJ whole genome shotgun (WGS) entry which is preliminary data.</text>
</comment>
<evidence type="ECO:0000259" key="8">
    <source>
        <dbReference type="Pfam" id="PF18565"/>
    </source>
</evidence>
<dbReference type="SUPFAM" id="SSF49785">
    <property type="entry name" value="Galactose-binding domain-like"/>
    <property type="match status" value="1"/>
</dbReference>
<evidence type="ECO:0000256" key="2">
    <source>
        <dbReference type="ARBA" id="ARBA00022801"/>
    </source>
</evidence>
<feature type="domain" description="Glycoside hydrolase family 2 immunoglobulin-like beta-sandwich" evidence="4">
    <location>
        <begin position="171"/>
        <end position="273"/>
    </location>
</feature>
<comment type="similarity">
    <text evidence="1">Belongs to the glycosyl hydrolase 2 family.</text>
</comment>
<evidence type="ECO:0000313" key="10">
    <source>
        <dbReference type="EMBL" id="TFF64845.1"/>
    </source>
</evidence>
<dbReference type="InterPro" id="IPR040605">
    <property type="entry name" value="Glyco_hydro2_dom5"/>
</dbReference>
<dbReference type="InterPro" id="IPR006104">
    <property type="entry name" value="Glyco_hydro_2_N"/>
</dbReference>
<dbReference type="InterPro" id="IPR017853">
    <property type="entry name" value="GH"/>
</dbReference>
<dbReference type="RefSeq" id="WP_134768871.1">
    <property type="nucleotide sequence ID" value="NZ_SCFR01000028.1"/>
</dbReference>
<dbReference type="PRINTS" id="PR00132">
    <property type="entry name" value="GLHYDRLASE2"/>
</dbReference>
<reference evidence="10 11" key="1">
    <citation type="submission" date="2019-01" db="EMBL/GenBank/DDBJ databases">
        <title>Draft Genome Sequences of Helcococcus ovis Strains Isolated from the Uterus and Vagina of Dairy Cows with Metritis.</title>
        <authorList>
            <person name="Cunha F."/>
            <person name="Jeon S.J."/>
            <person name="Kutzer P."/>
            <person name="Galvao K.N."/>
        </authorList>
    </citation>
    <scope>NUCLEOTIDE SEQUENCE [LARGE SCALE GENOMIC DNA]</scope>
    <source>
        <strain evidence="10 11">KG-37</strain>
    </source>
</reference>
<proteinExistence type="inferred from homology"/>
<feature type="domain" description="Glycosyl hydrolases family 2 sugar binding" evidence="6">
    <location>
        <begin position="65"/>
        <end position="155"/>
    </location>
</feature>